<name>A0ABS8CF57_9BURK</name>
<dbReference type="Proteomes" id="UP000776983">
    <property type="component" value="Unassembled WGS sequence"/>
</dbReference>
<dbReference type="InterPro" id="IPR002908">
    <property type="entry name" value="Frataxin/CyaY"/>
</dbReference>
<comment type="function">
    <text evidence="4">Involved in iron-sulfur (Fe-S) cluster assembly. May act as a regulator of Fe-S biogenesis.</text>
</comment>
<reference evidence="5 6" key="1">
    <citation type="submission" date="2020-07" db="EMBL/GenBank/DDBJ databases">
        <title>Pusillimonas sp. nov., isolated from poultry manure in Taiwan.</title>
        <authorList>
            <person name="Lin S.-Y."/>
            <person name="Tang Y.-S."/>
            <person name="Young C.-C."/>
        </authorList>
    </citation>
    <scope>NUCLEOTIDE SEQUENCE [LARGE SCALE GENOMIC DNA]</scope>
    <source>
        <strain evidence="5 6">CC-YST705</strain>
    </source>
</reference>
<organism evidence="5 6">
    <name type="scientific">Mesopusillimonas faecipullorum</name>
    <dbReference type="NCBI Taxonomy" id="2755040"/>
    <lineage>
        <taxon>Bacteria</taxon>
        <taxon>Pseudomonadati</taxon>
        <taxon>Pseudomonadota</taxon>
        <taxon>Betaproteobacteria</taxon>
        <taxon>Burkholderiales</taxon>
        <taxon>Alcaligenaceae</taxon>
        <taxon>Mesopusillimonas</taxon>
    </lineage>
</organism>
<proteinExistence type="inferred from homology"/>
<keyword evidence="2 4" id="KW-0479">Metal-binding</keyword>
<dbReference type="SUPFAM" id="SSF55387">
    <property type="entry name" value="Frataxin/Nqo15-like"/>
    <property type="match status" value="1"/>
</dbReference>
<dbReference type="Gene3D" id="3.30.920.10">
    <property type="entry name" value="Frataxin/CyaY"/>
    <property type="match status" value="1"/>
</dbReference>
<accession>A0ABS8CF57</accession>
<dbReference type="RefSeq" id="WP_226955091.1">
    <property type="nucleotide sequence ID" value="NZ_JACDXW010000007.1"/>
</dbReference>
<dbReference type="SMART" id="SM01219">
    <property type="entry name" value="Frataxin_Cyay"/>
    <property type="match status" value="1"/>
</dbReference>
<keyword evidence="6" id="KW-1185">Reference proteome</keyword>
<dbReference type="PANTHER" id="PTHR16821:SF2">
    <property type="entry name" value="FRATAXIN, MITOCHONDRIAL"/>
    <property type="match status" value="1"/>
</dbReference>
<gene>
    <name evidence="4 5" type="primary">cyaY</name>
    <name evidence="5" type="ORF">H0484_13060</name>
</gene>
<keyword evidence="3 4" id="KW-0408">Iron</keyword>
<dbReference type="NCBIfam" id="TIGR03421">
    <property type="entry name" value="FeS_CyaY"/>
    <property type="match status" value="1"/>
</dbReference>
<protein>
    <recommendedName>
        <fullName evidence="4">Iron-sulfur cluster assembly protein CyaY</fullName>
    </recommendedName>
</protein>
<evidence type="ECO:0000256" key="3">
    <source>
        <dbReference type="ARBA" id="ARBA00023004"/>
    </source>
</evidence>
<dbReference type="PANTHER" id="PTHR16821">
    <property type="entry name" value="FRATAXIN"/>
    <property type="match status" value="1"/>
</dbReference>
<evidence type="ECO:0000313" key="5">
    <source>
        <dbReference type="EMBL" id="MCB5364679.1"/>
    </source>
</evidence>
<dbReference type="PROSITE" id="PS01344">
    <property type="entry name" value="FRATAXIN_1"/>
    <property type="match status" value="1"/>
</dbReference>
<dbReference type="InterPro" id="IPR020895">
    <property type="entry name" value="Frataxin_CS"/>
</dbReference>
<dbReference type="InterPro" id="IPR047584">
    <property type="entry name" value="CyaY"/>
</dbReference>
<comment type="similarity">
    <text evidence="1 4">Belongs to the frataxin family.</text>
</comment>
<dbReference type="EMBL" id="JACDXW010000007">
    <property type="protein sequence ID" value="MCB5364679.1"/>
    <property type="molecule type" value="Genomic_DNA"/>
</dbReference>
<evidence type="ECO:0000256" key="2">
    <source>
        <dbReference type="ARBA" id="ARBA00022723"/>
    </source>
</evidence>
<evidence type="ECO:0000256" key="1">
    <source>
        <dbReference type="ARBA" id="ARBA00008183"/>
    </source>
</evidence>
<sequence length="109" mass="12214">MNETEFLTRSEAILDSLEHQADDWTALHDVDIETERSGNVLTIVFNNTVYIIVNSQAPMKEIWVAAPSGGFHYRLEGDRWEDTRGGPHLAEALSQIFSEVSGQPIKVSI</sequence>
<dbReference type="PROSITE" id="PS50810">
    <property type="entry name" value="FRATAXIN_2"/>
    <property type="match status" value="1"/>
</dbReference>
<dbReference type="HAMAP" id="MF_00142">
    <property type="entry name" value="CyaY"/>
    <property type="match status" value="1"/>
</dbReference>
<evidence type="ECO:0000256" key="4">
    <source>
        <dbReference type="HAMAP-Rule" id="MF_00142"/>
    </source>
</evidence>
<evidence type="ECO:0000313" key="6">
    <source>
        <dbReference type="Proteomes" id="UP000776983"/>
    </source>
</evidence>
<dbReference type="InterPro" id="IPR036524">
    <property type="entry name" value="Frataxin/CyaY_sf"/>
</dbReference>
<comment type="caution">
    <text evidence="5">The sequence shown here is derived from an EMBL/GenBank/DDBJ whole genome shotgun (WGS) entry which is preliminary data.</text>
</comment>
<dbReference type="Pfam" id="PF01491">
    <property type="entry name" value="Frataxin_Cyay"/>
    <property type="match status" value="1"/>
</dbReference>